<dbReference type="EMBL" id="BMAU01021292">
    <property type="protein sequence ID" value="GFY10030.1"/>
    <property type="molecule type" value="Genomic_DNA"/>
</dbReference>
<dbReference type="Proteomes" id="UP000887159">
    <property type="component" value="Unassembled WGS sequence"/>
</dbReference>
<reference evidence="1" key="1">
    <citation type="submission" date="2020-08" db="EMBL/GenBank/DDBJ databases">
        <title>Multicomponent nature underlies the extraordinary mechanical properties of spider dragline silk.</title>
        <authorList>
            <person name="Kono N."/>
            <person name="Nakamura H."/>
            <person name="Mori M."/>
            <person name="Yoshida Y."/>
            <person name="Ohtoshi R."/>
            <person name="Malay A.D."/>
            <person name="Moran D.A.P."/>
            <person name="Tomita M."/>
            <person name="Numata K."/>
            <person name="Arakawa K."/>
        </authorList>
    </citation>
    <scope>NUCLEOTIDE SEQUENCE</scope>
</reference>
<keyword evidence="2" id="KW-1185">Reference proteome</keyword>
<dbReference type="AlphaFoldDB" id="A0A8X6SEP9"/>
<gene>
    <name evidence="1" type="primary">AVEN_268382_1</name>
    <name evidence="1" type="ORF">TNCV_3699911</name>
</gene>
<organism evidence="1 2">
    <name type="scientific">Trichonephila clavipes</name>
    <name type="common">Golden silk orbweaver</name>
    <name type="synonym">Nephila clavipes</name>
    <dbReference type="NCBI Taxonomy" id="2585209"/>
    <lineage>
        <taxon>Eukaryota</taxon>
        <taxon>Metazoa</taxon>
        <taxon>Ecdysozoa</taxon>
        <taxon>Arthropoda</taxon>
        <taxon>Chelicerata</taxon>
        <taxon>Arachnida</taxon>
        <taxon>Araneae</taxon>
        <taxon>Araneomorphae</taxon>
        <taxon>Entelegynae</taxon>
        <taxon>Araneoidea</taxon>
        <taxon>Nephilidae</taxon>
        <taxon>Trichonephila</taxon>
    </lineage>
</organism>
<name>A0A8X6SEP9_TRICX</name>
<sequence>MEDEMIVPSSIAKKRKFNIDISKEKDGETVKLLAPYSVYIGKGVCLEVKDFRKTLYLGFVKSNEKNEVKNRFNLHVDQIPVLLEGLEHIQQHLKSM</sequence>
<proteinExistence type="predicted"/>
<accession>A0A8X6SEP9</accession>
<protein>
    <submittedName>
        <fullName evidence="1">Uncharacterized protein</fullName>
    </submittedName>
</protein>
<comment type="caution">
    <text evidence="1">The sequence shown here is derived from an EMBL/GenBank/DDBJ whole genome shotgun (WGS) entry which is preliminary data.</text>
</comment>
<evidence type="ECO:0000313" key="2">
    <source>
        <dbReference type="Proteomes" id="UP000887159"/>
    </source>
</evidence>
<evidence type="ECO:0000313" key="1">
    <source>
        <dbReference type="EMBL" id="GFY10030.1"/>
    </source>
</evidence>